<dbReference type="PROSITE" id="PS51375">
    <property type="entry name" value="PPR"/>
    <property type="match status" value="1"/>
</dbReference>
<evidence type="ECO:0000313" key="4">
    <source>
        <dbReference type="EMBL" id="GMI97929.1"/>
    </source>
</evidence>
<dbReference type="PANTHER" id="PTHR46128:SF329">
    <property type="entry name" value="MITOCHONDRIAL GROUP I INTRON SPLICING FACTOR DMR1"/>
    <property type="match status" value="1"/>
</dbReference>
<proteinExistence type="inferred from homology"/>
<dbReference type="AlphaFoldDB" id="A0A9W7IKT6"/>
<comment type="caution">
    <text evidence="4">The sequence shown here is derived from an EMBL/GenBank/DDBJ whole genome shotgun (WGS) entry which is preliminary data.</text>
</comment>
<evidence type="ECO:0000256" key="3">
    <source>
        <dbReference type="PROSITE-ProRule" id="PRU00708"/>
    </source>
</evidence>
<dbReference type="InterPro" id="IPR011990">
    <property type="entry name" value="TPR-like_helical_dom_sf"/>
</dbReference>
<dbReference type="Gene3D" id="1.25.40.10">
    <property type="entry name" value="Tetratricopeptide repeat domain"/>
    <property type="match status" value="1"/>
</dbReference>
<name>A0A9W7IKT6_HIBTR</name>
<dbReference type="InterPro" id="IPR002885">
    <property type="entry name" value="PPR_rpt"/>
</dbReference>
<dbReference type="OrthoDB" id="1937829at2759"/>
<dbReference type="Pfam" id="PF01535">
    <property type="entry name" value="PPR"/>
    <property type="match status" value="3"/>
</dbReference>
<gene>
    <name evidence="4" type="ORF">HRI_003462200</name>
</gene>
<evidence type="ECO:0000313" key="5">
    <source>
        <dbReference type="Proteomes" id="UP001165190"/>
    </source>
</evidence>
<dbReference type="PANTHER" id="PTHR46128">
    <property type="entry name" value="MITOCHONDRIAL GROUP I INTRON SPLICING FACTOR CCM1"/>
    <property type="match status" value="1"/>
</dbReference>
<keyword evidence="5" id="KW-1185">Reference proteome</keyword>
<feature type="repeat" description="PPR" evidence="3">
    <location>
        <begin position="5"/>
        <end position="39"/>
    </location>
</feature>
<accession>A0A9W7IKT6</accession>
<evidence type="ECO:0000256" key="1">
    <source>
        <dbReference type="ARBA" id="ARBA00007626"/>
    </source>
</evidence>
<dbReference type="NCBIfam" id="TIGR00756">
    <property type="entry name" value="PPR"/>
    <property type="match status" value="2"/>
</dbReference>
<evidence type="ECO:0000256" key="2">
    <source>
        <dbReference type="ARBA" id="ARBA00022737"/>
    </source>
</evidence>
<protein>
    <submittedName>
        <fullName evidence="4">CYTOCHROME C OXIDASE DEFICIENT 1</fullName>
    </submittedName>
</protein>
<dbReference type="EMBL" id="BSYR01000030">
    <property type="protein sequence ID" value="GMI97929.1"/>
    <property type="molecule type" value="Genomic_DNA"/>
</dbReference>
<keyword evidence="2" id="KW-0677">Repeat</keyword>
<sequence length="135" mass="15433">MPRKNVVTWNTMIRGYFLNGYFSKAISMFREMPGRDIFTYNIVISGLMHGRDVQGASEVFEGMACARFTDALGYFMEMPSKCCKTLNSILLGLIRNGLVKEAHAFLEKQPYRNVSFLWKKTPRSADSYILRLAGQ</sequence>
<dbReference type="Proteomes" id="UP001165190">
    <property type="component" value="Unassembled WGS sequence"/>
</dbReference>
<dbReference type="InterPro" id="IPR050872">
    <property type="entry name" value="PPR_P_subfamily"/>
</dbReference>
<comment type="similarity">
    <text evidence="1">Belongs to the PPR family. P subfamily.</text>
</comment>
<organism evidence="4 5">
    <name type="scientific">Hibiscus trionum</name>
    <name type="common">Flower of an hour</name>
    <dbReference type="NCBI Taxonomy" id="183268"/>
    <lineage>
        <taxon>Eukaryota</taxon>
        <taxon>Viridiplantae</taxon>
        <taxon>Streptophyta</taxon>
        <taxon>Embryophyta</taxon>
        <taxon>Tracheophyta</taxon>
        <taxon>Spermatophyta</taxon>
        <taxon>Magnoliopsida</taxon>
        <taxon>eudicotyledons</taxon>
        <taxon>Gunneridae</taxon>
        <taxon>Pentapetalae</taxon>
        <taxon>rosids</taxon>
        <taxon>malvids</taxon>
        <taxon>Malvales</taxon>
        <taxon>Malvaceae</taxon>
        <taxon>Malvoideae</taxon>
        <taxon>Hibiscus</taxon>
    </lineage>
</organism>
<reference evidence="4" key="1">
    <citation type="submission" date="2023-05" db="EMBL/GenBank/DDBJ databases">
        <title>Genome and transcriptome analyses reveal genes involved in the formation of fine ridges on petal epidermal cells in Hibiscus trionum.</title>
        <authorList>
            <person name="Koshimizu S."/>
            <person name="Masuda S."/>
            <person name="Ishii T."/>
            <person name="Shirasu K."/>
            <person name="Hoshino A."/>
            <person name="Arita M."/>
        </authorList>
    </citation>
    <scope>NUCLEOTIDE SEQUENCE</scope>
    <source>
        <strain evidence="4">Hamamatsu line</strain>
    </source>
</reference>